<accession>A0AAW8F542</accession>
<name>A0AAW8F542_9ACTN</name>
<evidence type="ECO:0000313" key="1">
    <source>
        <dbReference type="EMBL" id="MDQ0905252.1"/>
    </source>
</evidence>
<evidence type="ECO:0000313" key="2">
    <source>
        <dbReference type="Proteomes" id="UP001234216"/>
    </source>
</evidence>
<dbReference type="Proteomes" id="UP001234216">
    <property type="component" value="Unassembled WGS sequence"/>
</dbReference>
<reference evidence="1" key="1">
    <citation type="submission" date="2023-07" db="EMBL/GenBank/DDBJ databases">
        <title>Comparative genomics of wheat-associated soil bacteria to identify genetic determinants of phenazine resistance.</title>
        <authorList>
            <person name="Mouncey N."/>
        </authorList>
    </citation>
    <scope>NUCLEOTIDE SEQUENCE</scope>
    <source>
        <strain evidence="1">V4I22</strain>
    </source>
</reference>
<sequence length="157" mass="16628">MDTTASPRVLVIGLDPYRVPGPWDPEPVAKAIEAGLTKFAEHGVGVETCLIGLDGSDDVEAVIGNALRAHPWECVTVGGGLRHSDDQVGLLEQVINLIRRYAPDAAIAFNSTPDTILSLFLSRFGRADVGGFRGILGVPGAAQMRPERRSGHALPHG</sequence>
<dbReference type="EMBL" id="JAUSZV010000005">
    <property type="protein sequence ID" value="MDQ0905252.1"/>
    <property type="molecule type" value="Genomic_DNA"/>
</dbReference>
<gene>
    <name evidence="1" type="ORF">QFZ22_001237</name>
</gene>
<comment type="caution">
    <text evidence="1">The sequence shown here is derived from an EMBL/GenBank/DDBJ whole genome shotgun (WGS) entry which is preliminary data.</text>
</comment>
<organism evidence="1 2">
    <name type="scientific">Streptomyces canus</name>
    <dbReference type="NCBI Taxonomy" id="58343"/>
    <lineage>
        <taxon>Bacteria</taxon>
        <taxon>Bacillati</taxon>
        <taxon>Actinomycetota</taxon>
        <taxon>Actinomycetes</taxon>
        <taxon>Kitasatosporales</taxon>
        <taxon>Streptomycetaceae</taxon>
        <taxon>Streptomyces</taxon>
        <taxon>Streptomyces aurantiacus group</taxon>
    </lineage>
</organism>
<dbReference type="RefSeq" id="WP_306972764.1">
    <property type="nucleotide sequence ID" value="NZ_JAUSZV010000005.1"/>
</dbReference>
<dbReference type="AlphaFoldDB" id="A0AAW8F542"/>
<proteinExistence type="predicted"/>
<protein>
    <submittedName>
        <fullName evidence="1">Uncharacterized protein</fullName>
    </submittedName>
</protein>